<sequence length="181" mass="21088">MENLKVVQFDFGFECKPIIIKEKVVKPTKKEKSDFVFDFMDCLASPIIVFKCAWQDTIPKDILGKIKLSRIMCSMTGDKMASLTETLAYMMPRTFEAPMQTEWVNIYTWLGLQYAIQTKSKDQLEAMIEIAPKELSDYEKGLLKNLRLWIYDKRRKALKGILKKNKVSKDDGILDIQEKLF</sequence>
<dbReference type="RefSeq" id="WP_069831874.1">
    <property type="nucleotide sequence ID" value="NZ_MDJD01000054.1"/>
</dbReference>
<evidence type="ECO:0000313" key="1">
    <source>
        <dbReference type="EMBL" id="OEJ99192.1"/>
    </source>
</evidence>
<organism evidence="1 2">
    <name type="scientific">Flavivirga aquatica</name>
    <dbReference type="NCBI Taxonomy" id="1849968"/>
    <lineage>
        <taxon>Bacteria</taxon>
        <taxon>Pseudomonadati</taxon>
        <taxon>Bacteroidota</taxon>
        <taxon>Flavobacteriia</taxon>
        <taxon>Flavobacteriales</taxon>
        <taxon>Flavobacteriaceae</taxon>
        <taxon>Flavivirga</taxon>
    </lineage>
</organism>
<dbReference type="AlphaFoldDB" id="A0A1E5SJA4"/>
<reference evidence="1 2" key="1">
    <citation type="submission" date="2016-05" db="EMBL/GenBank/DDBJ databases">
        <title>Draft Genome Sequence of Algibacter sp. Strain SK-16 Isolated from the Surface Water of Aburatsubo Inlet.</title>
        <authorList>
            <person name="Wong S.-K."/>
            <person name="Yoshizawa S."/>
            <person name="Nakajima Y."/>
            <person name="Ogura Y."/>
            <person name="Tetsuya H."/>
            <person name="Hamasaki K."/>
        </authorList>
    </citation>
    <scope>NUCLEOTIDE SEQUENCE [LARGE SCALE GENOMIC DNA]</scope>
    <source>
        <strain evidence="1 2">SK-16</strain>
    </source>
</reference>
<evidence type="ECO:0000313" key="2">
    <source>
        <dbReference type="Proteomes" id="UP000095713"/>
    </source>
</evidence>
<dbReference type="OrthoDB" id="669220at2"/>
<comment type="caution">
    <text evidence="1">The sequence shown here is derived from an EMBL/GenBank/DDBJ whole genome shotgun (WGS) entry which is preliminary data.</text>
</comment>
<protein>
    <submittedName>
        <fullName evidence="1">Uncharacterized protein</fullName>
    </submittedName>
</protein>
<proteinExistence type="predicted"/>
<keyword evidence="2" id="KW-1185">Reference proteome</keyword>
<gene>
    <name evidence="1" type="ORF">A8C32_08455</name>
</gene>
<dbReference type="EMBL" id="MDJD01000054">
    <property type="protein sequence ID" value="OEJ99192.1"/>
    <property type="molecule type" value="Genomic_DNA"/>
</dbReference>
<accession>A0A1E5SJA4</accession>
<dbReference type="Proteomes" id="UP000095713">
    <property type="component" value="Unassembled WGS sequence"/>
</dbReference>
<name>A0A1E5SJA4_9FLAO</name>